<evidence type="ECO:0000313" key="2">
    <source>
        <dbReference type="EMBL" id="EPB89317.1"/>
    </source>
</evidence>
<feature type="signal peptide" evidence="1">
    <location>
        <begin position="1"/>
        <end position="19"/>
    </location>
</feature>
<keyword evidence="3" id="KW-1185">Reference proteome</keyword>
<reference evidence="3" key="1">
    <citation type="submission" date="2013-05" db="EMBL/GenBank/DDBJ databases">
        <title>The Genome sequence of Mucor circinelloides f. circinelloides 1006PhL.</title>
        <authorList>
            <consortium name="The Broad Institute Genomics Platform"/>
            <person name="Cuomo C."/>
            <person name="Earl A."/>
            <person name="Findley K."/>
            <person name="Lee S.C."/>
            <person name="Walker B."/>
            <person name="Young S."/>
            <person name="Zeng Q."/>
            <person name="Gargeya S."/>
            <person name="Fitzgerald M."/>
            <person name="Haas B."/>
            <person name="Abouelleil A."/>
            <person name="Allen A.W."/>
            <person name="Alvarado L."/>
            <person name="Arachchi H.M."/>
            <person name="Berlin A.M."/>
            <person name="Chapman S.B."/>
            <person name="Gainer-Dewar J."/>
            <person name="Goldberg J."/>
            <person name="Griggs A."/>
            <person name="Gujja S."/>
            <person name="Hansen M."/>
            <person name="Howarth C."/>
            <person name="Imamovic A."/>
            <person name="Ireland A."/>
            <person name="Larimer J."/>
            <person name="McCowan C."/>
            <person name="Murphy C."/>
            <person name="Pearson M."/>
            <person name="Poon T.W."/>
            <person name="Priest M."/>
            <person name="Roberts A."/>
            <person name="Saif S."/>
            <person name="Shea T."/>
            <person name="Sisk P."/>
            <person name="Sykes S."/>
            <person name="Wortman J."/>
            <person name="Nusbaum C."/>
            <person name="Birren B."/>
        </authorList>
    </citation>
    <scope>NUCLEOTIDE SEQUENCE [LARGE SCALE GENOMIC DNA]</scope>
    <source>
        <strain evidence="3">1006PhL</strain>
    </source>
</reference>
<dbReference type="VEuPathDB" id="FungiDB:HMPREF1544_03826"/>
<dbReference type="eggNOG" id="ENOG502REJ9">
    <property type="taxonomic scope" value="Eukaryota"/>
</dbReference>
<name>S2JLG4_MUCC1</name>
<evidence type="ECO:0000256" key="1">
    <source>
        <dbReference type="SAM" id="SignalP"/>
    </source>
</evidence>
<dbReference type="Proteomes" id="UP000014254">
    <property type="component" value="Unassembled WGS sequence"/>
</dbReference>
<dbReference type="EMBL" id="KE123936">
    <property type="protein sequence ID" value="EPB89317.1"/>
    <property type="molecule type" value="Genomic_DNA"/>
</dbReference>
<keyword evidence="1" id="KW-0732">Signal</keyword>
<dbReference type="OMA" id="ADCHESC"/>
<feature type="chain" id="PRO_5004509182" evidence="1">
    <location>
        <begin position="20"/>
        <end position="168"/>
    </location>
</feature>
<organism evidence="2 3">
    <name type="scientific">Mucor circinelloides f. circinelloides (strain 1006PhL)</name>
    <name type="common">Mucormycosis agent</name>
    <name type="synonym">Calyptromyces circinelloides</name>
    <dbReference type="NCBI Taxonomy" id="1220926"/>
    <lineage>
        <taxon>Eukaryota</taxon>
        <taxon>Fungi</taxon>
        <taxon>Fungi incertae sedis</taxon>
        <taxon>Mucoromycota</taxon>
        <taxon>Mucoromycotina</taxon>
        <taxon>Mucoromycetes</taxon>
        <taxon>Mucorales</taxon>
        <taxon>Mucorineae</taxon>
        <taxon>Mucoraceae</taxon>
        <taxon>Mucor</taxon>
    </lineage>
</organism>
<sequence>MKLTFSLALLTFAAVSVQAAATNCVSGASGKGEGNGFSGWCCKTSDDCIESCKSGVCNGPSRTTSGSSGGPSTTTTVSLSTETAAPCKSGVYGLGKGNGFLGYCCKNSDDCIQSCKSGTCNGPAGTIGDVGQACRPGWLGSNSGEGPAGACCIHSDDCDESCVDGRCD</sequence>
<dbReference type="OrthoDB" id="2289482at2759"/>
<dbReference type="InParanoid" id="S2JLG4"/>
<protein>
    <submittedName>
        <fullName evidence="2">Uncharacterized protein</fullName>
    </submittedName>
</protein>
<proteinExistence type="predicted"/>
<accession>S2JLG4</accession>
<gene>
    <name evidence="2" type="ORF">HMPREF1544_03826</name>
</gene>
<dbReference type="AlphaFoldDB" id="S2JLG4"/>
<evidence type="ECO:0000313" key="3">
    <source>
        <dbReference type="Proteomes" id="UP000014254"/>
    </source>
</evidence>